<feature type="transmembrane region" description="Helical" evidence="5">
    <location>
        <begin position="468"/>
        <end position="491"/>
    </location>
</feature>
<dbReference type="Pfam" id="PF07690">
    <property type="entry name" value="MFS_1"/>
    <property type="match status" value="1"/>
</dbReference>
<evidence type="ECO:0000256" key="4">
    <source>
        <dbReference type="ARBA" id="ARBA00023136"/>
    </source>
</evidence>
<proteinExistence type="predicted"/>
<protein>
    <recommendedName>
        <fullName evidence="6">Major facilitator superfamily (MFS) profile domain-containing protein</fullName>
    </recommendedName>
</protein>
<dbReference type="PANTHER" id="PTHR24064">
    <property type="entry name" value="SOLUTE CARRIER FAMILY 22 MEMBER"/>
    <property type="match status" value="1"/>
</dbReference>
<dbReference type="Proteomes" id="UP001107558">
    <property type="component" value="Chromosome 1"/>
</dbReference>
<feature type="transmembrane region" description="Helical" evidence="5">
    <location>
        <begin position="122"/>
        <end position="141"/>
    </location>
</feature>
<dbReference type="GO" id="GO:0016020">
    <property type="term" value="C:membrane"/>
    <property type="evidence" value="ECO:0007669"/>
    <property type="project" value="UniProtKB-SubCell"/>
</dbReference>
<keyword evidence="8" id="KW-1185">Reference proteome</keyword>
<feature type="transmembrane region" description="Helical" evidence="5">
    <location>
        <begin position="408"/>
        <end position="427"/>
    </location>
</feature>
<dbReference type="SUPFAM" id="SSF103473">
    <property type="entry name" value="MFS general substrate transporter"/>
    <property type="match status" value="1"/>
</dbReference>
<dbReference type="InterPro" id="IPR036259">
    <property type="entry name" value="MFS_trans_sf"/>
</dbReference>
<comment type="subcellular location">
    <subcellularLocation>
        <location evidence="1">Membrane</location>
        <topology evidence="1">Multi-pass membrane protein</topology>
    </subcellularLocation>
</comment>
<feature type="transmembrane region" description="Helical" evidence="5">
    <location>
        <begin position="352"/>
        <end position="373"/>
    </location>
</feature>
<dbReference type="PROSITE" id="PS50850">
    <property type="entry name" value="MFS"/>
    <property type="match status" value="1"/>
</dbReference>
<keyword evidence="2 5" id="KW-0812">Transmembrane</keyword>
<dbReference type="EMBL" id="JADBJN010000001">
    <property type="protein sequence ID" value="KAG5679538.1"/>
    <property type="molecule type" value="Genomic_DNA"/>
</dbReference>
<feature type="transmembrane region" description="Helical" evidence="5">
    <location>
        <begin position="439"/>
        <end position="462"/>
    </location>
</feature>
<comment type="caution">
    <text evidence="7">The sequence shown here is derived from an EMBL/GenBank/DDBJ whole genome shotgun (WGS) entry which is preliminary data.</text>
</comment>
<feature type="transmembrane region" description="Helical" evidence="5">
    <location>
        <begin position="203"/>
        <end position="224"/>
    </location>
</feature>
<name>A0A9J6CBV6_POLVA</name>
<feature type="transmembrane region" description="Helical" evidence="5">
    <location>
        <begin position="20"/>
        <end position="40"/>
    </location>
</feature>
<sequence length="536" mass="60484">MNKEFNIDHILERVGSFSRYQFMLMGFFCLINILCSLHYYSQTIISFVPQYWCLTDATANLSIHEIRKSFSHSDSDQCMASEDVKCNEWIYDYDFLYGYKSMTSEYNWICQNAWKSITGQSFYFIGSVMGTLIMGILADVYGRLKVLIAAHIFGIIGNFLTIFATNEFIFAFCRLVSGIATDNNFVMMYILVLEYISPKMRTFGLNLCIGIFYCLGSVLSPWLAVYLQNWKLYLLATIIPAIIVPSFYFVLQDSAQWLISKNKTDEALICYQQIAKFNRRQLDDKFIQDFSKTVSGINSQMKSDEEKPNLLSLFKTPRLRKLTLILFLKSMIITLNYDAISKNVEGLSEISPFTLFSLSSAAILPACVVILLFQDKIGRKAMASASLLVSGIFIGCSSYLLANRNPAVFVAIGLIIGRFFITIAYNSGAQYATELMPTIVRAQGVAATHVAGYAFTFISPYILYTATFFNAMPSLILAALSFCAAVCCLFLPETLNRKTPISLAEGEEFGRGEKFFYFACFDKAQKQNPKSTSVFS</sequence>
<evidence type="ECO:0000256" key="1">
    <source>
        <dbReference type="ARBA" id="ARBA00004141"/>
    </source>
</evidence>
<reference evidence="7" key="1">
    <citation type="submission" date="2021-03" db="EMBL/GenBank/DDBJ databases">
        <title>Chromosome level genome of the anhydrobiotic midge Polypedilum vanderplanki.</title>
        <authorList>
            <person name="Yoshida Y."/>
            <person name="Kikawada T."/>
            <person name="Gusev O."/>
        </authorList>
    </citation>
    <scope>NUCLEOTIDE SEQUENCE</scope>
    <source>
        <strain evidence="7">NIAS01</strain>
        <tissue evidence="7">Whole body or cell culture</tissue>
    </source>
</reference>
<gene>
    <name evidence="7" type="ORF">PVAND_009098</name>
</gene>
<evidence type="ECO:0000259" key="6">
    <source>
        <dbReference type="PROSITE" id="PS50850"/>
    </source>
</evidence>
<dbReference type="InterPro" id="IPR011701">
    <property type="entry name" value="MFS"/>
</dbReference>
<organism evidence="7 8">
    <name type="scientific">Polypedilum vanderplanki</name>
    <name type="common">Sleeping chironomid midge</name>
    <dbReference type="NCBI Taxonomy" id="319348"/>
    <lineage>
        <taxon>Eukaryota</taxon>
        <taxon>Metazoa</taxon>
        <taxon>Ecdysozoa</taxon>
        <taxon>Arthropoda</taxon>
        <taxon>Hexapoda</taxon>
        <taxon>Insecta</taxon>
        <taxon>Pterygota</taxon>
        <taxon>Neoptera</taxon>
        <taxon>Endopterygota</taxon>
        <taxon>Diptera</taxon>
        <taxon>Nematocera</taxon>
        <taxon>Chironomoidea</taxon>
        <taxon>Chironomidae</taxon>
        <taxon>Chironominae</taxon>
        <taxon>Polypedilum</taxon>
        <taxon>Polypedilum</taxon>
    </lineage>
</organism>
<dbReference type="OrthoDB" id="3936150at2759"/>
<accession>A0A9J6CBV6</accession>
<feature type="domain" description="Major facilitator superfamily (MFS) profile" evidence="6">
    <location>
        <begin position="27"/>
        <end position="496"/>
    </location>
</feature>
<feature type="transmembrane region" description="Helical" evidence="5">
    <location>
        <begin position="230"/>
        <end position="251"/>
    </location>
</feature>
<keyword evidence="4 5" id="KW-0472">Membrane</keyword>
<dbReference type="InterPro" id="IPR020846">
    <property type="entry name" value="MFS_dom"/>
</dbReference>
<evidence type="ECO:0000256" key="2">
    <source>
        <dbReference type="ARBA" id="ARBA00022692"/>
    </source>
</evidence>
<evidence type="ECO:0000313" key="7">
    <source>
        <dbReference type="EMBL" id="KAG5679538.1"/>
    </source>
</evidence>
<evidence type="ECO:0000256" key="5">
    <source>
        <dbReference type="SAM" id="Phobius"/>
    </source>
</evidence>
<dbReference type="Gene3D" id="1.20.1250.20">
    <property type="entry name" value="MFS general substrate transporter like domains"/>
    <property type="match status" value="1"/>
</dbReference>
<feature type="transmembrane region" description="Helical" evidence="5">
    <location>
        <begin position="322"/>
        <end position="340"/>
    </location>
</feature>
<dbReference type="GO" id="GO:0022857">
    <property type="term" value="F:transmembrane transporter activity"/>
    <property type="evidence" value="ECO:0007669"/>
    <property type="project" value="InterPro"/>
</dbReference>
<dbReference type="AlphaFoldDB" id="A0A9J6CBV6"/>
<feature type="transmembrane region" description="Helical" evidence="5">
    <location>
        <begin position="146"/>
        <end position="163"/>
    </location>
</feature>
<feature type="transmembrane region" description="Helical" evidence="5">
    <location>
        <begin position="385"/>
        <end position="402"/>
    </location>
</feature>
<evidence type="ECO:0000256" key="3">
    <source>
        <dbReference type="ARBA" id="ARBA00022989"/>
    </source>
</evidence>
<evidence type="ECO:0000313" key="8">
    <source>
        <dbReference type="Proteomes" id="UP001107558"/>
    </source>
</evidence>
<keyword evidence="3 5" id="KW-1133">Transmembrane helix</keyword>